<evidence type="ECO:0000256" key="1">
    <source>
        <dbReference type="SAM" id="SignalP"/>
    </source>
</evidence>
<organism evidence="2 3">
    <name type="scientific">Bathymodiolus thermophilus thioautotrophic gill symbiont</name>
    <dbReference type="NCBI Taxonomy" id="2360"/>
    <lineage>
        <taxon>Bacteria</taxon>
        <taxon>Pseudomonadati</taxon>
        <taxon>Pseudomonadota</taxon>
        <taxon>Gammaproteobacteria</taxon>
        <taxon>sulfur-oxidizing symbionts</taxon>
    </lineage>
</organism>
<comment type="caution">
    <text evidence="2">The sequence shown here is derived from an EMBL/GenBank/DDBJ whole genome shotgun (WGS) entry which is preliminary data.</text>
</comment>
<dbReference type="RefSeq" id="WP_071564675.1">
    <property type="nucleotide sequence ID" value="NZ_MIQH01000677.1"/>
</dbReference>
<protein>
    <recommendedName>
        <fullName evidence="4">Lipoprotein</fullName>
    </recommendedName>
</protein>
<evidence type="ECO:0000313" key="2">
    <source>
        <dbReference type="EMBL" id="OIR24418.1"/>
    </source>
</evidence>
<accession>A0A1J5TUC4</accession>
<gene>
    <name evidence="2" type="ORF">BGC33_03530</name>
</gene>
<proteinExistence type="predicted"/>
<dbReference type="Proteomes" id="UP000182798">
    <property type="component" value="Unassembled WGS sequence"/>
</dbReference>
<dbReference type="EMBL" id="MIQH01000677">
    <property type="protein sequence ID" value="OIR24418.1"/>
    <property type="molecule type" value="Genomic_DNA"/>
</dbReference>
<feature type="signal peptide" evidence="1">
    <location>
        <begin position="1"/>
        <end position="22"/>
    </location>
</feature>
<name>A0A1J5TUC4_9GAMM</name>
<dbReference type="AlphaFoldDB" id="A0A1J5TUC4"/>
<sequence length="172" mass="20357">MRKYNFTNIALCLLLLSFNVNSSYTNYSKGLKCNILVNDWTKTEKKLLKNAVTKDSVTDFFFMPTEIFLTKDNNWCRYKNIYFRVGFQESDFGGEVLIFESGKIKSNTKNNKIVLIEYGLYQETYTTEERDDYWDSDYYFNEVFRLRTRFGAGNKINSILSQPLKTTQQFDL</sequence>
<feature type="chain" id="PRO_5009635861" description="Lipoprotein" evidence="1">
    <location>
        <begin position="23"/>
        <end position="172"/>
    </location>
</feature>
<keyword evidence="1" id="KW-0732">Signal</keyword>
<evidence type="ECO:0000313" key="3">
    <source>
        <dbReference type="Proteomes" id="UP000182798"/>
    </source>
</evidence>
<evidence type="ECO:0008006" key="4">
    <source>
        <dbReference type="Google" id="ProtNLM"/>
    </source>
</evidence>
<reference evidence="3" key="1">
    <citation type="submission" date="2016-09" db="EMBL/GenBank/DDBJ databases">
        <title>Genome Sequence of Bathymodiolus thermophilus sulfur-oxidizing gill endosymbiont.</title>
        <authorList>
            <person name="Ponnudurai R."/>
            <person name="Kleiner M."/>
            <person name="Sayavedra L."/>
            <person name="Thuermer A."/>
            <person name="Felbeck H."/>
            <person name="Schlueter R."/>
            <person name="Schweder T."/>
            <person name="Markert S."/>
        </authorList>
    </citation>
    <scope>NUCLEOTIDE SEQUENCE [LARGE SCALE GENOMIC DNA]</scope>
    <source>
        <strain evidence="3">BAT/CrabSpa'14</strain>
    </source>
</reference>